<dbReference type="EMBL" id="BKCJ011255268">
    <property type="protein sequence ID" value="GFD10873.1"/>
    <property type="molecule type" value="Genomic_DNA"/>
</dbReference>
<accession>A0A699TM75</accession>
<feature type="non-terminal residue" evidence="1">
    <location>
        <position position="1"/>
    </location>
</feature>
<keyword evidence="1" id="KW-0808">Transferase</keyword>
<keyword evidence="1" id="KW-0695">RNA-directed DNA polymerase</keyword>
<keyword evidence="1" id="KW-0548">Nucleotidyltransferase</keyword>
<sequence length="178" mass="19993">LCIKTNRDDNILEKFKIIVKGKSFVVRAKELFLWSPSFVEVIKADDTYEEGEFIQNGEEALEKPIHQTNVEEESDIEVISESFFVDQADDLNEVVDSAQQSIPKETSYDPFNIYDILNIENKDVNAAATNSSIPFSLGFTPDKLDTYVGKPVAQKDRFQSYVKSVGSSSHTVESANNV</sequence>
<organism evidence="1">
    <name type="scientific">Tanacetum cinerariifolium</name>
    <name type="common">Dalmatian daisy</name>
    <name type="synonym">Chrysanthemum cinerariifolium</name>
    <dbReference type="NCBI Taxonomy" id="118510"/>
    <lineage>
        <taxon>Eukaryota</taxon>
        <taxon>Viridiplantae</taxon>
        <taxon>Streptophyta</taxon>
        <taxon>Embryophyta</taxon>
        <taxon>Tracheophyta</taxon>
        <taxon>Spermatophyta</taxon>
        <taxon>Magnoliopsida</taxon>
        <taxon>eudicotyledons</taxon>
        <taxon>Gunneridae</taxon>
        <taxon>Pentapetalae</taxon>
        <taxon>asterids</taxon>
        <taxon>campanulids</taxon>
        <taxon>Asterales</taxon>
        <taxon>Asteraceae</taxon>
        <taxon>Asteroideae</taxon>
        <taxon>Anthemideae</taxon>
        <taxon>Anthemidinae</taxon>
        <taxon>Tanacetum</taxon>
    </lineage>
</organism>
<dbReference type="GO" id="GO:0003964">
    <property type="term" value="F:RNA-directed DNA polymerase activity"/>
    <property type="evidence" value="ECO:0007669"/>
    <property type="project" value="UniProtKB-KW"/>
</dbReference>
<proteinExistence type="predicted"/>
<evidence type="ECO:0000313" key="1">
    <source>
        <dbReference type="EMBL" id="GFD10873.1"/>
    </source>
</evidence>
<comment type="caution">
    <text evidence="1">The sequence shown here is derived from an EMBL/GenBank/DDBJ whole genome shotgun (WGS) entry which is preliminary data.</text>
</comment>
<gene>
    <name evidence="1" type="ORF">Tci_882842</name>
</gene>
<protein>
    <submittedName>
        <fullName evidence="1">RNA-directed DNA polymerase, eukaryota</fullName>
    </submittedName>
</protein>
<feature type="non-terminal residue" evidence="1">
    <location>
        <position position="178"/>
    </location>
</feature>
<dbReference type="AlphaFoldDB" id="A0A699TM75"/>
<reference evidence="1" key="1">
    <citation type="journal article" date="2019" name="Sci. Rep.">
        <title>Draft genome of Tanacetum cinerariifolium, the natural source of mosquito coil.</title>
        <authorList>
            <person name="Yamashiro T."/>
            <person name="Shiraishi A."/>
            <person name="Satake H."/>
            <person name="Nakayama K."/>
        </authorList>
    </citation>
    <scope>NUCLEOTIDE SEQUENCE</scope>
</reference>
<name>A0A699TM75_TANCI</name>